<dbReference type="InterPro" id="IPR005829">
    <property type="entry name" value="Sugar_transporter_CS"/>
</dbReference>
<evidence type="ECO:0000256" key="4">
    <source>
        <dbReference type="ARBA" id="ARBA00022692"/>
    </source>
</evidence>
<dbReference type="PANTHER" id="PTHR48020:SF12">
    <property type="entry name" value="PROTON MYO-INOSITOL COTRANSPORTER"/>
    <property type="match status" value="1"/>
</dbReference>
<gene>
    <name evidence="10" type="ORF">K1W68_12900</name>
</gene>
<reference evidence="10" key="2">
    <citation type="submission" date="2022-03" db="EMBL/GenBank/DDBJ databases">
        <authorList>
            <person name="Ryngajllo M."/>
            <person name="Jacek P."/>
            <person name="Kubiak K."/>
        </authorList>
    </citation>
    <scope>NUCLEOTIDE SEQUENCE</scope>
    <source>
        <strain evidence="10">SI1</strain>
    </source>
</reference>
<keyword evidence="6 8" id="KW-0472">Membrane</keyword>
<keyword evidence="4 8" id="KW-0812">Transmembrane</keyword>
<name>A0AAW5EUR8_NOVHA</name>
<feature type="transmembrane region" description="Helical" evidence="8">
    <location>
        <begin position="278"/>
        <end position="301"/>
    </location>
</feature>
<evidence type="ECO:0000256" key="5">
    <source>
        <dbReference type="ARBA" id="ARBA00022989"/>
    </source>
</evidence>
<feature type="transmembrane region" description="Helical" evidence="8">
    <location>
        <begin position="39"/>
        <end position="69"/>
    </location>
</feature>
<dbReference type="InterPro" id="IPR005828">
    <property type="entry name" value="MFS_sugar_transport-like"/>
</dbReference>
<evidence type="ECO:0000256" key="6">
    <source>
        <dbReference type="ARBA" id="ARBA00023136"/>
    </source>
</evidence>
<organism evidence="10 11">
    <name type="scientific">Novacetimonas hansenii</name>
    <name type="common">Komagataeibacter hansenii</name>
    <dbReference type="NCBI Taxonomy" id="436"/>
    <lineage>
        <taxon>Bacteria</taxon>
        <taxon>Pseudomonadati</taxon>
        <taxon>Pseudomonadota</taxon>
        <taxon>Alphaproteobacteria</taxon>
        <taxon>Acetobacterales</taxon>
        <taxon>Acetobacteraceae</taxon>
        <taxon>Novacetimonas</taxon>
    </lineage>
</organism>
<dbReference type="GO" id="GO:0016020">
    <property type="term" value="C:membrane"/>
    <property type="evidence" value="ECO:0007669"/>
    <property type="project" value="UniProtKB-SubCell"/>
</dbReference>
<feature type="transmembrane region" description="Helical" evidence="8">
    <location>
        <begin position="313"/>
        <end position="335"/>
    </location>
</feature>
<evidence type="ECO:0000256" key="2">
    <source>
        <dbReference type="ARBA" id="ARBA00010992"/>
    </source>
</evidence>
<feature type="domain" description="Major facilitator superfamily (MFS) profile" evidence="9">
    <location>
        <begin position="43"/>
        <end position="467"/>
    </location>
</feature>
<evidence type="ECO:0000256" key="3">
    <source>
        <dbReference type="ARBA" id="ARBA00022448"/>
    </source>
</evidence>
<protein>
    <submittedName>
        <fullName evidence="10">Sugar porter family MFS transporter</fullName>
    </submittedName>
</protein>
<evidence type="ECO:0000256" key="7">
    <source>
        <dbReference type="RuleBase" id="RU003346"/>
    </source>
</evidence>
<dbReference type="GO" id="GO:0022857">
    <property type="term" value="F:transmembrane transporter activity"/>
    <property type="evidence" value="ECO:0007669"/>
    <property type="project" value="InterPro"/>
</dbReference>
<evidence type="ECO:0000259" key="9">
    <source>
        <dbReference type="PROSITE" id="PS50850"/>
    </source>
</evidence>
<feature type="transmembrane region" description="Helical" evidence="8">
    <location>
        <begin position="134"/>
        <end position="155"/>
    </location>
</feature>
<accession>A0AAW5EUR8</accession>
<comment type="caution">
    <text evidence="10">The sequence shown here is derived from an EMBL/GenBank/DDBJ whole genome shotgun (WGS) entry which is preliminary data.</text>
</comment>
<dbReference type="Gene3D" id="1.20.1250.20">
    <property type="entry name" value="MFS general substrate transporter like domains"/>
    <property type="match status" value="1"/>
</dbReference>
<reference evidence="10" key="1">
    <citation type="journal article" date="2021" name="Polymers (Basel)">
        <title>Highly Stretchable Bacterial Cellulose Produced by Komagataeibacter hansenii SI1.</title>
        <authorList>
            <person name="Cielecka I."/>
            <person name="Ryngajllo M."/>
            <person name="Maniukiewicz W."/>
            <person name="Bielecki S."/>
        </authorList>
    </citation>
    <scope>NUCLEOTIDE SEQUENCE</scope>
    <source>
        <strain evidence="10">SI1</strain>
    </source>
</reference>
<dbReference type="InterPro" id="IPR036259">
    <property type="entry name" value="MFS_trans_sf"/>
</dbReference>
<evidence type="ECO:0000256" key="1">
    <source>
        <dbReference type="ARBA" id="ARBA00004141"/>
    </source>
</evidence>
<proteinExistence type="inferred from homology"/>
<dbReference type="GeneID" id="61366353"/>
<keyword evidence="5 8" id="KW-1133">Transmembrane helix</keyword>
<feature type="transmembrane region" description="Helical" evidence="8">
    <location>
        <begin position="167"/>
        <end position="187"/>
    </location>
</feature>
<feature type="transmembrane region" description="Helical" evidence="8">
    <location>
        <begin position="421"/>
        <end position="439"/>
    </location>
</feature>
<feature type="transmembrane region" description="Helical" evidence="8">
    <location>
        <begin position="81"/>
        <end position="97"/>
    </location>
</feature>
<dbReference type="Proteomes" id="UP001202887">
    <property type="component" value="Unassembled WGS sequence"/>
</dbReference>
<dbReference type="PRINTS" id="PR00171">
    <property type="entry name" value="SUGRTRNSPORT"/>
</dbReference>
<feature type="transmembrane region" description="Helical" evidence="8">
    <location>
        <begin position="199"/>
        <end position="217"/>
    </location>
</feature>
<dbReference type="PROSITE" id="PS50850">
    <property type="entry name" value="MFS"/>
    <property type="match status" value="1"/>
</dbReference>
<evidence type="ECO:0000313" key="11">
    <source>
        <dbReference type="Proteomes" id="UP001202887"/>
    </source>
</evidence>
<dbReference type="AlphaFoldDB" id="A0AAW5EUR8"/>
<feature type="transmembrane region" description="Helical" evidence="8">
    <location>
        <begin position="109"/>
        <end position="128"/>
    </location>
</feature>
<dbReference type="InterPro" id="IPR020846">
    <property type="entry name" value="MFS_dom"/>
</dbReference>
<sequence length="502" mass="53087">MPTTADIQATSHHQTHQRALSALSGMVHRGDQTVAARRYVSIAAAVAAVGGLLFGYDTGIIASALIFVTQTFSLSTAGQEWVAAALNIGAIFGALLSGPVSDRWGRRPAIMVAAAIFIVASLVCGLAPDVRTLIGARLWLGVAIGATTQIVPVYVAELAPAARRGGLVSLFQLVFSLGLLLAFFVGYELSGGAGSWRAMFMLGAIPALLLGVGMLFLPESPRWLLHHEREHHAVSILYKLRGHQDIVRQELDDVLRIGAATTAGEHRASLKPRWIRPALIAALGVAAFSQLSGPNVIVYYAPIILSQAGLGHSAALLTSVGVGVTSTITTAMGIALIDRVGRRRMMLWMLPVAALSLFVLGGVFLDPAPLTGVRLVLMVASLLGYIFFNFGSLSVAVWLIAAEVFPLFVRSKAMGMASATVWLSDTLVSLVTLSLVAALGTTGTFWLFGVINVAAFAFVWKYVPETAGTSLEQIEGALRSGTFYAGTFHTDTGHRTDMRPGG</sequence>
<keyword evidence="3 7" id="KW-0813">Transport</keyword>
<dbReference type="InterPro" id="IPR003663">
    <property type="entry name" value="Sugar/inositol_transpt"/>
</dbReference>
<evidence type="ECO:0000256" key="8">
    <source>
        <dbReference type="SAM" id="Phobius"/>
    </source>
</evidence>
<feature type="transmembrane region" description="Helical" evidence="8">
    <location>
        <begin position="385"/>
        <end position="409"/>
    </location>
</feature>
<dbReference type="EMBL" id="JAIBCX010000040">
    <property type="protein sequence ID" value="MCJ8354876.1"/>
    <property type="molecule type" value="Genomic_DNA"/>
</dbReference>
<comment type="similarity">
    <text evidence="2 7">Belongs to the major facilitator superfamily. Sugar transporter (TC 2.A.1.1) family.</text>
</comment>
<feature type="transmembrane region" description="Helical" evidence="8">
    <location>
        <begin position="347"/>
        <end position="365"/>
    </location>
</feature>
<dbReference type="Pfam" id="PF00083">
    <property type="entry name" value="Sugar_tr"/>
    <property type="match status" value="1"/>
</dbReference>
<comment type="subcellular location">
    <subcellularLocation>
        <location evidence="1">Membrane</location>
        <topology evidence="1">Multi-pass membrane protein</topology>
    </subcellularLocation>
</comment>
<evidence type="ECO:0000313" key="10">
    <source>
        <dbReference type="EMBL" id="MCJ8354876.1"/>
    </source>
</evidence>
<dbReference type="PANTHER" id="PTHR48020">
    <property type="entry name" value="PROTON MYO-INOSITOL COTRANSPORTER"/>
    <property type="match status" value="1"/>
</dbReference>
<dbReference type="NCBIfam" id="TIGR00879">
    <property type="entry name" value="SP"/>
    <property type="match status" value="1"/>
</dbReference>
<dbReference type="RefSeq" id="WP_062809520.1">
    <property type="nucleotide sequence ID" value="NZ_CALLXP010000046.1"/>
</dbReference>
<dbReference type="PROSITE" id="PS00216">
    <property type="entry name" value="SUGAR_TRANSPORT_1"/>
    <property type="match status" value="1"/>
</dbReference>
<dbReference type="InterPro" id="IPR050814">
    <property type="entry name" value="Myo-inositol_Transporter"/>
</dbReference>
<dbReference type="SUPFAM" id="SSF103473">
    <property type="entry name" value="MFS general substrate transporter"/>
    <property type="match status" value="1"/>
</dbReference>